<keyword evidence="1" id="KW-1133">Transmembrane helix</keyword>
<comment type="caution">
    <text evidence="2">The sequence shown here is derived from an EMBL/GenBank/DDBJ whole genome shotgun (WGS) entry which is preliminary data.</text>
</comment>
<gene>
    <name evidence="2" type="ORF">COU00_03910</name>
</gene>
<evidence type="ECO:0000313" key="2">
    <source>
        <dbReference type="EMBL" id="PIT93520.1"/>
    </source>
</evidence>
<keyword evidence="1" id="KW-0472">Membrane</keyword>
<keyword evidence="1" id="KW-0812">Transmembrane</keyword>
<sequence>MSVTEIISNLVQGVNFWQGAIFFIAGLLAGLFFRRHSAKSRMRLEEMEHKHRLELADKSVALKEVLKEFLEQCINFLESPHGIDFLGRRQAYRQ</sequence>
<reference evidence="3" key="1">
    <citation type="submission" date="2017-09" db="EMBL/GenBank/DDBJ databases">
        <title>Depth-based differentiation of microbial function through sediment-hosted aquifers and enrichment of novel symbionts in the deep terrestrial subsurface.</title>
        <authorList>
            <person name="Probst A.J."/>
            <person name="Ladd B."/>
            <person name="Jarett J.K."/>
            <person name="Geller-Mcgrath D.E."/>
            <person name="Sieber C.M.K."/>
            <person name="Emerson J.B."/>
            <person name="Anantharaman K."/>
            <person name="Thomas B.C."/>
            <person name="Malmstrom R."/>
            <person name="Stieglmeier M."/>
            <person name="Klingl A."/>
            <person name="Woyke T."/>
            <person name="Ryan C.M."/>
            <person name="Banfield J.F."/>
        </authorList>
    </citation>
    <scope>NUCLEOTIDE SEQUENCE [LARGE SCALE GENOMIC DNA]</scope>
</reference>
<accession>A0A2M6WL53</accession>
<feature type="transmembrane region" description="Helical" evidence="1">
    <location>
        <begin position="16"/>
        <end position="33"/>
    </location>
</feature>
<evidence type="ECO:0000256" key="1">
    <source>
        <dbReference type="SAM" id="Phobius"/>
    </source>
</evidence>
<proteinExistence type="predicted"/>
<name>A0A2M6WL53_9BACT</name>
<organism evidence="2 3">
    <name type="scientific">Candidatus Falkowbacteria bacterium CG10_big_fil_rev_8_21_14_0_10_43_11</name>
    <dbReference type="NCBI Taxonomy" id="1974568"/>
    <lineage>
        <taxon>Bacteria</taxon>
        <taxon>Candidatus Falkowiibacteriota</taxon>
    </lineage>
</organism>
<dbReference type="AlphaFoldDB" id="A0A2M6WL53"/>
<dbReference type="EMBL" id="PFAS01000070">
    <property type="protein sequence ID" value="PIT93520.1"/>
    <property type="molecule type" value="Genomic_DNA"/>
</dbReference>
<evidence type="ECO:0000313" key="3">
    <source>
        <dbReference type="Proteomes" id="UP000229335"/>
    </source>
</evidence>
<protein>
    <submittedName>
        <fullName evidence="2">Uncharacterized protein</fullName>
    </submittedName>
</protein>
<dbReference type="Proteomes" id="UP000229335">
    <property type="component" value="Unassembled WGS sequence"/>
</dbReference>